<proteinExistence type="inferred from homology"/>
<accession>A0A3A3YVP9</accession>
<evidence type="ECO:0000313" key="11">
    <source>
        <dbReference type="Proteomes" id="UP000265614"/>
    </source>
</evidence>
<dbReference type="AlphaFoldDB" id="A0A3A3YVP9"/>
<dbReference type="Pfam" id="PF00781">
    <property type="entry name" value="DAGK_cat"/>
    <property type="match status" value="1"/>
</dbReference>
<dbReference type="InterPro" id="IPR001206">
    <property type="entry name" value="Diacylglycerol_kinase_cat_dom"/>
</dbReference>
<keyword evidence="7" id="KW-0444">Lipid biosynthesis</keyword>
<name>A0A3A3YVP9_9ACTN</name>
<keyword evidence="4" id="KW-0547">Nucleotide-binding</keyword>
<dbReference type="Gene3D" id="3.40.50.10330">
    <property type="entry name" value="Probable inorganic polyphosphate/atp-NAD kinase, domain 1"/>
    <property type="match status" value="1"/>
</dbReference>
<keyword evidence="3" id="KW-0808">Transferase</keyword>
<dbReference type="Gene3D" id="2.60.200.40">
    <property type="match status" value="1"/>
</dbReference>
<keyword evidence="6" id="KW-0067">ATP-binding</keyword>
<evidence type="ECO:0000256" key="7">
    <source>
        <dbReference type="ARBA" id="ARBA00023209"/>
    </source>
</evidence>
<evidence type="ECO:0000256" key="1">
    <source>
        <dbReference type="ARBA" id="ARBA00001946"/>
    </source>
</evidence>
<dbReference type="OrthoDB" id="142078at2"/>
<evidence type="ECO:0000256" key="6">
    <source>
        <dbReference type="ARBA" id="ARBA00022840"/>
    </source>
</evidence>
<dbReference type="InterPro" id="IPR045540">
    <property type="entry name" value="YegS/DAGK_C"/>
</dbReference>
<dbReference type="SUPFAM" id="SSF111331">
    <property type="entry name" value="NAD kinase/diacylglycerol kinase-like"/>
    <property type="match status" value="1"/>
</dbReference>
<dbReference type="InterPro" id="IPR017438">
    <property type="entry name" value="ATP-NAD_kinase_N"/>
</dbReference>
<evidence type="ECO:0000259" key="9">
    <source>
        <dbReference type="PROSITE" id="PS50146"/>
    </source>
</evidence>
<keyword evidence="5 10" id="KW-0418">Kinase</keyword>
<gene>
    <name evidence="10" type="ORF">D5H78_15095</name>
</gene>
<dbReference type="PANTHER" id="PTHR12358">
    <property type="entry name" value="SPHINGOSINE KINASE"/>
    <property type="match status" value="1"/>
</dbReference>
<keyword evidence="11" id="KW-1185">Reference proteome</keyword>
<comment type="cofactor">
    <cofactor evidence="1">
        <name>Mg(2+)</name>
        <dbReference type="ChEBI" id="CHEBI:18420"/>
    </cofactor>
</comment>
<evidence type="ECO:0000313" key="10">
    <source>
        <dbReference type="EMBL" id="RJK94304.1"/>
    </source>
</evidence>
<evidence type="ECO:0000256" key="2">
    <source>
        <dbReference type="ARBA" id="ARBA00005983"/>
    </source>
</evidence>
<dbReference type="Pfam" id="PF19279">
    <property type="entry name" value="YegS_C"/>
    <property type="match status" value="1"/>
</dbReference>
<dbReference type="InterPro" id="IPR050187">
    <property type="entry name" value="Lipid_Phosphate_FormReg"/>
</dbReference>
<evidence type="ECO:0000256" key="4">
    <source>
        <dbReference type="ARBA" id="ARBA00022741"/>
    </source>
</evidence>
<dbReference type="PANTHER" id="PTHR12358:SF54">
    <property type="entry name" value="SPHINGOSINE KINASE RELATED PROTEIN"/>
    <property type="match status" value="1"/>
</dbReference>
<reference evidence="10 11" key="1">
    <citation type="submission" date="2018-09" db="EMBL/GenBank/DDBJ databases">
        <title>YIM 75000 draft genome.</title>
        <authorList>
            <person name="Tang S."/>
            <person name="Feng Y."/>
        </authorList>
    </citation>
    <scope>NUCLEOTIDE SEQUENCE [LARGE SCALE GENOMIC DNA]</scope>
    <source>
        <strain evidence="10 11">YIM 75000</strain>
    </source>
</reference>
<keyword evidence="7" id="KW-0594">Phospholipid biosynthesis</keyword>
<comment type="caution">
    <text evidence="10">The sequence shown here is derived from an EMBL/GenBank/DDBJ whole genome shotgun (WGS) entry which is preliminary data.</text>
</comment>
<sequence>MTTGRAPDELLLVRNAAAGTADDEAVGAALEVLRARAAVEVATTGSPGELCDLLRGLGGRTLVVAGGDGSVHAAATALRDEGLLDPARAVGLLPLGTGNDLARCLGVPLDPRAAAAVVLDGRDRALDLLEDDERGLVVNVVHAGVGAEAARQATAWKERVGAAGYALGAALAGARTEGWELTVEVDGRVVADGDPVLMVALGTGTTIGGGTPLLPDARPDDGLADVVLVRAVGPVARAAYALHLRRGEHVDRDDVDVLRGRTVRVAGGFPVNADGEVSGPYDERTWTVRPRAWALRVPAQP</sequence>
<evidence type="ECO:0000256" key="8">
    <source>
        <dbReference type="ARBA" id="ARBA00023264"/>
    </source>
</evidence>
<feature type="domain" description="DAGKc" evidence="9">
    <location>
        <begin position="5"/>
        <end position="135"/>
    </location>
</feature>
<keyword evidence="8" id="KW-1208">Phospholipid metabolism</keyword>
<dbReference type="PROSITE" id="PS50146">
    <property type="entry name" value="DAGK"/>
    <property type="match status" value="1"/>
</dbReference>
<dbReference type="Proteomes" id="UP000265614">
    <property type="component" value="Unassembled WGS sequence"/>
</dbReference>
<organism evidence="10 11">
    <name type="scientific">Vallicoccus soli</name>
    <dbReference type="NCBI Taxonomy" id="2339232"/>
    <lineage>
        <taxon>Bacteria</taxon>
        <taxon>Bacillati</taxon>
        <taxon>Actinomycetota</taxon>
        <taxon>Actinomycetes</taxon>
        <taxon>Motilibacterales</taxon>
        <taxon>Vallicoccaceae</taxon>
        <taxon>Vallicoccus</taxon>
    </lineage>
</organism>
<dbReference type="GO" id="GO:0008654">
    <property type="term" value="P:phospholipid biosynthetic process"/>
    <property type="evidence" value="ECO:0007669"/>
    <property type="project" value="UniProtKB-KW"/>
</dbReference>
<comment type="similarity">
    <text evidence="2">Belongs to the diacylglycerol/lipid kinase family.</text>
</comment>
<keyword evidence="7" id="KW-0443">Lipid metabolism</keyword>
<dbReference type="RefSeq" id="WP_119951313.1">
    <property type="nucleotide sequence ID" value="NZ_QZEZ01000007.1"/>
</dbReference>
<evidence type="ECO:0000256" key="5">
    <source>
        <dbReference type="ARBA" id="ARBA00022777"/>
    </source>
</evidence>
<dbReference type="GO" id="GO:0016301">
    <property type="term" value="F:kinase activity"/>
    <property type="evidence" value="ECO:0007669"/>
    <property type="project" value="UniProtKB-KW"/>
</dbReference>
<protein>
    <submittedName>
        <fullName evidence="10">Diacylglycerol kinase</fullName>
    </submittedName>
</protein>
<evidence type="ECO:0000256" key="3">
    <source>
        <dbReference type="ARBA" id="ARBA00022679"/>
    </source>
</evidence>
<dbReference type="EMBL" id="QZEZ01000007">
    <property type="protein sequence ID" value="RJK94304.1"/>
    <property type="molecule type" value="Genomic_DNA"/>
</dbReference>
<dbReference type="GO" id="GO:0005524">
    <property type="term" value="F:ATP binding"/>
    <property type="evidence" value="ECO:0007669"/>
    <property type="project" value="UniProtKB-KW"/>
</dbReference>
<dbReference type="SMART" id="SM00046">
    <property type="entry name" value="DAGKc"/>
    <property type="match status" value="1"/>
</dbReference>
<dbReference type="InterPro" id="IPR016064">
    <property type="entry name" value="NAD/diacylglycerol_kinase_sf"/>
</dbReference>